<accession>A0A5B7FG93</accession>
<gene>
    <name evidence="2" type="ORF">E2C01_037797</name>
</gene>
<evidence type="ECO:0000256" key="1">
    <source>
        <dbReference type="SAM" id="Phobius"/>
    </source>
</evidence>
<dbReference type="AlphaFoldDB" id="A0A5B7FG93"/>
<sequence length="37" mass="4548">MLEYTKIIHFCHISFFQQIVCFPCISVFYLKKKTINY</sequence>
<proteinExistence type="predicted"/>
<name>A0A5B7FG93_PORTR</name>
<keyword evidence="3" id="KW-1185">Reference proteome</keyword>
<feature type="transmembrane region" description="Helical" evidence="1">
    <location>
        <begin position="6"/>
        <end position="30"/>
    </location>
</feature>
<evidence type="ECO:0000313" key="2">
    <source>
        <dbReference type="EMBL" id="MPC44133.1"/>
    </source>
</evidence>
<dbReference type="Proteomes" id="UP000324222">
    <property type="component" value="Unassembled WGS sequence"/>
</dbReference>
<comment type="caution">
    <text evidence="2">The sequence shown here is derived from an EMBL/GenBank/DDBJ whole genome shotgun (WGS) entry which is preliminary data.</text>
</comment>
<organism evidence="2 3">
    <name type="scientific">Portunus trituberculatus</name>
    <name type="common">Swimming crab</name>
    <name type="synonym">Neptunus trituberculatus</name>
    <dbReference type="NCBI Taxonomy" id="210409"/>
    <lineage>
        <taxon>Eukaryota</taxon>
        <taxon>Metazoa</taxon>
        <taxon>Ecdysozoa</taxon>
        <taxon>Arthropoda</taxon>
        <taxon>Crustacea</taxon>
        <taxon>Multicrustacea</taxon>
        <taxon>Malacostraca</taxon>
        <taxon>Eumalacostraca</taxon>
        <taxon>Eucarida</taxon>
        <taxon>Decapoda</taxon>
        <taxon>Pleocyemata</taxon>
        <taxon>Brachyura</taxon>
        <taxon>Eubrachyura</taxon>
        <taxon>Portunoidea</taxon>
        <taxon>Portunidae</taxon>
        <taxon>Portuninae</taxon>
        <taxon>Portunus</taxon>
    </lineage>
</organism>
<reference evidence="2 3" key="1">
    <citation type="submission" date="2019-05" db="EMBL/GenBank/DDBJ databases">
        <title>Another draft genome of Portunus trituberculatus and its Hox gene families provides insights of decapod evolution.</title>
        <authorList>
            <person name="Jeong J.-H."/>
            <person name="Song I."/>
            <person name="Kim S."/>
            <person name="Choi T."/>
            <person name="Kim D."/>
            <person name="Ryu S."/>
            <person name="Kim W."/>
        </authorList>
    </citation>
    <scope>NUCLEOTIDE SEQUENCE [LARGE SCALE GENOMIC DNA]</scope>
    <source>
        <tissue evidence="2">Muscle</tissue>
    </source>
</reference>
<evidence type="ECO:0000313" key="3">
    <source>
        <dbReference type="Proteomes" id="UP000324222"/>
    </source>
</evidence>
<keyword evidence="1" id="KW-0472">Membrane</keyword>
<protein>
    <submittedName>
        <fullName evidence="2">Uncharacterized protein</fullName>
    </submittedName>
</protein>
<keyword evidence="1" id="KW-0812">Transmembrane</keyword>
<keyword evidence="1" id="KW-1133">Transmembrane helix</keyword>
<dbReference type="EMBL" id="VSRR010006140">
    <property type="protein sequence ID" value="MPC44133.1"/>
    <property type="molecule type" value="Genomic_DNA"/>
</dbReference>